<dbReference type="AlphaFoldDB" id="A0A2I0KFU6"/>
<dbReference type="EMBL" id="PGOL01000613">
    <property type="protein sequence ID" value="PKI67382.1"/>
    <property type="molecule type" value="Genomic_DNA"/>
</dbReference>
<feature type="region of interest" description="Disordered" evidence="1">
    <location>
        <begin position="123"/>
        <end position="162"/>
    </location>
</feature>
<gene>
    <name evidence="2" type="ORF">CRG98_012226</name>
</gene>
<accession>A0A2I0KFU6</accession>
<feature type="region of interest" description="Disordered" evidence="1">
    <location>
        <begin position="205"/>
        <end position="250"/>
    </location>
</feature>
<feature type="region of interest" description="Disordered" evidence="1">
    <location>
        <begin position="43"/>
        <end position="80"/>
    </location>
</feature>
<evidence type="ECO:0000313" key="3">
    <source>
        <dbReference type="Proteomes" id="UP000233551"/>
    </source>
</evidence>
<dbReference type="Proteomes" id="UP000233551">
    <property type="component" value="Unassembled WGS sequence"/>
</dbReference>
<protein>
    <submittedName>
        <fullName evidence="2">Uncharacterized protein</fullName>
    </submittedName>
</protein>
<proteinExistence type="predicted"/>
<organism evidence="2 3">
    <name type="scientific">Punica granatum</name>
    <name type="common">Pomegranate</name>
    <dbReference type="NCBI Taxonomy" id="22663"/>
    <lineage>
        <taxon>Eukaryota</taxon>
        <taxon>Viridiplantae</taxon>
        <taxon>Streptophyta</taxon>
        <taxon>Embryophyta</taxon>
        <taxon>Tracheophyta</taxon>
        <taxon>Spermatophyta</taxon>
        <taxon>Magnoliopsida</taxon>
        <taxon>eudicotyledons</taxon>
        <taxon>Gunneridae</taxon>
        <taxon>Pentapetalae</taxon>
        <taxon>rosids</taxon>
        <taxon>malvids</taxon>
        <taxon>Myrtales</taxon>
        <taxon>Lythraceae</taxon>
        <taxon>Punica</taxon>
    </lineage>
</organism>
<keyword evidence="3" id="KW-1185">Reference proteome</keyword>
<sequence length="285" mass="31552">MEFALNTGKLRQSGDFCSGCHFLRNWVIKTYFFPGTDLPGHLPHHSPLGGENSSSSRHRPSYHLIPHTGDSSDDDDSRTNSLHLEENDAAEDLSFRALSYLGFEFDVYYLVFVESTGTDLPGHLPHHSPLGGENSSSSRHRPSYHLIPHTGDSSDDDDSRTNSLHLEENDAAEDLSFRALSYLGFEFDVYYLVFVESTGTDLPGHLPHHSPLGGENSSSSRHRPSYHLIPHTGDSSDDDDSRTNSLHLEENDAAEDLASRYLKKIGFDDPISKEMASGAKLAALL</sequence>
<evidence type="ECO:0000256" key="1">
    <source>
        <dbReference type="SAM" id="MobiDB-lite"/>
    </source>
</evidence>
<name>A0A2I0KFU6_PUNGR</name>
<evidence type="ECO:0000313" key="2">
    <source>
        <dbReference type="EMBL" id="PKI67382.1"/>
    </source>
</evidence>
<comment type="caution">
    <text evidence="2">The sequence shown here is derived from an EMBL/GenBank/DDBJ whole genome shotgun (WGS) entry which is preliminary data.</text>
</comment>
<reference evidence="2 3" key="1">
    <citation type="submission" date="2017-11" db="EMBL/GenBank/DDBJ databases">
        <title>De-novo sequencing of pomegranate (Punica granatum L.) genome.</title>
        <authorList>
            <person name="Akparov Z."/>
            <person name="Amiraslanov A."/>
            <person name="Hajiyeva S."/>
            <person name="Abbasov M."/>
            <person name="Kaur K."/>
            <person name="Hamwieh A."/>
            <person name="Solovyev V."/>
            <person name="Salamov A."/>
            <person name="Braich B."/>
            <person name="Kosarev P."/>
            <person name="Mahmoud A."/>
            <person name="Hajiyev E."/>
            <person name="Babayeva S."/>
            <person name="Izzatullayeva V."/>
            <person name="Mammadov A."/>
            <person name="Mammadov A."/>
            <person name="Sharifova S."/>
            <person name="Ojaghi J."/>
            <person name="Eynullazada K."/>
            <person name="Bayramov B."/>
            <person name="Abdulazimova A."/>
            <person name="Shahmuradov I."/>
        </authorList>
    </citation>
    <scope>NUCLEOTIDE SEQUENCE [LARGE SCALE GENOMIC DNA]</scope>
    <source>
        <strain evidence="3">cv. AG2017</strain>
        <tissue evidence="2">Leaf</tissue>
    </source>
</reference>